<evidence type="ECO:0000259" key="7">
    <source>
        <dbReference type="Pfam" id="PF02272"/>
    </source>
</evidence>
<dbReference type="NCBIfam" id="TIGR00644">
    <property type="entry name" value="recJ"/>
    <property type="match status" value="1"/>
</dbReference>
<keyword evidence="5 10" id="KW-0269">Exonuclease</keyword>
<protein>
    <recommendedName>
        <fullName evidence="2">Single-stranded-DNA-specific exonuclease RecJ</fullName>
    </recommendedName>
</protein>
<dbReference type="Pfam" id="PF02272">
    <property type="entry name" value="DHHA1"/>
    <property type="match status" value="1"/>
</dbReference>
<evidence type="ECO:0000256" key="5">
    <source>
        <dbReference type="ARBA" id="ARBA00022839"/>
    </source>
</evidence>
<feature type="domain" description="DHHA1" evidence="7">
    <location>
        <begin position="351"/>
        <end position="436"/>
    </location>
</feature>
<keyword evidence="11" id="KW-1185">Reference proteome</keyword>
<accession>A0A4P6ZK97</accession>
<dbReference type="PANTHER" id="PTHR30255">
    <property type="entry name" value="SINGLE-STRANDED-DNA-SPECIFIC EXONUCLEASE RECJ"/>
    <property type="match status" value="1"/>
</dbReference>
<dbReference type="InterPro" id="IPR018779">
    <property type="entry name" value="RecJ_C"/>
</dbReference>
<evidence type="ECO:0000256" key="3">
    <source>
        <dbReference type="ARBA" id="ARBA00022722"/>
    </source>
</evidence>
<dbReference type="PANTHER" id="PTHR30255:SF2">
    <property type="entry name" value="SINGLE-STRANDED-DNA-SPECIFIC EXONUCLEASE RECJ"/>
    <property type="match status" value="1"/>
</dbReference>
<dbReference type="InterPro" id="IPR038763">
    <property type="entry name" value="DHH_sf"/>
</dbReference>
<dbReference type="GO" id="GO:0006281">
    <property type="term" value="P:DNA repair"/>
    <property type="evidence" value="ECO:0007669"/>
    <property type="project" value="InterPro"/>
</dbReference>
<evidence type="ECO:0000256" key="1">
    <source>
        <dbReference type="ARBA" id="ARBA00005915"/>
    </source>
</evidence>
<comment type="similarity">
    <text evidence="1">Belongs to the RecJ family.</text>
</comment>
<organism evidence="10 11">
    <name type="scientific">Acetilactobacillus jinshanensis</name>
    <dbReference type="NCBI Taxonomy" id="1720083"/>
    <lineage>
        <taxon>Bacteria</taxon>
        <taxon>Bacillati</taxon>
        <taxon>Bacillota</taxon>
        <taxon>Bacilli</taxon>
        <taxon>Lactobacillales</taxon>
        <taxon>Lactobacillaceae</taxon>
        <taxon>Acetilactobacillus</taxon>
    </lineage>
</organism>
<dbReference type="OrthoDB" id="9809852at2"/>
<feature type="domain" description="DDH" evidence="6">
    <location>
        <begin position="83"/>
        <end position="227"/>
    </location>
</feature>
<dbReference type="InterPro" id="IPR004610">
    <property type="entry name" value="RecJ"/>
</dbReference>
<feature type="domain" description="RecJ OB" evidence="9">
    <location>
        <begin position="455"/>
        <end position="562"/>
    </location>
</feature>
<dbReference type="InterPro" id="IPR003156">
    <property type="entry name" value="DHHA1_dom"/>
</dbReference>
<reference evidence="11" key="1">
    <citation type="submission" date="2018-12" db="EMBL/GenBank/DDBJ databases">
        <title>A new species of lactobacillus.</title>
        <authorList>
            <person name="Jian Y."/>
            <person name="Xin L."/>
            <person name="Hong Z.J."/>
            <person name="Ming L.Z."/>
            <person name="Hong X.Z."/>
        </authorList>
    </citation>
    <scope>NUCLEOTIDE SEQUENCE [LARGE SCALE GENOMIC DNA]</scope>
    <source>
        <strain evidence="11">HSLZ-75</strain>
    </source>
</reference>
<dbReference type="InterPro" id="IPR041122">
    <property type="entry name" value="RecJ_OB"/>
</dbReference>
<dbReference type="Pfam" id="PF10141">
    <property type="entry name" value="ssDNA-exonuc_C"/>
    <property type="match status" value="1"/>
</dbReference>
<dbReference type="Pfam" id="PF17768">
    <property type="entry name" value="RecJ_OB"/>
    <property type="match status" value="1"/>
</dbReference>
<dbReference type="InterPro" id="IPR051673">
    <property type="entry name" value="SSDNA_exonuclease_RecJ"/>
</dbReference>
<evidence type="ECO:0000256" key="2">
    <source>
        <dbReference type="ARBA" id="ARBA00019841"/>
    </source>
</evidence>
<dbReference type="GO" id="GO:0003676">
    <property type="term" value="F:nucleic acid binding"/>
    <property type="evidence" value="ECO:0007669"/>
    <property type="project" value="InterPro"/>
</dbReference>
<dbReference type="Gene3D" id="3.10.310.30">
    <property type="match status" value="1"/>
</dbReference>
<evidence type="ECO:0000259" key="8">
    <source>
        <dbReference type="Pfam" id="PF10141"/>
    </source>
</evidence>
<sequence>MQSARFNWKLIHSNHPDQVQKFAKELKINPILVKILFQRGYRDVDSIRHFLSPSPEDFHDPFLMHDMKKGITRIEKAIENSEKITIYGDYDADGITSTSIMYETLQELGANVDYYIPNRFRDGYGPNPDAYRRIIKNGTKLIITVDNGVAGHTAIALANKLGCDVIITDHHGLPDPLPDAYAIIQARFPGGHYPFSDLCGAGVALKVATALTGEIPQDKLDLAAIGTVADMVSLTDENRAIVKFGLKSIKISSRPGLQALIKTAGINLKSLNEQSISFGIAPRLNALGRMGDANVGVELLTTLDPDRAVHLAKFVENQNQKRKQLVAKISTEAIQIANRPENRRRRTLMIVGEHWHQGVVGIVASRLVEKFHKPSLVLDYDPNKKQAKGSGRSVKGFNLFGALNTVKDEMVSFGGHSMACGLTVGKNQLVAVSKALELSGKYQQLNRLSKPNLNIDAVIPIQDVNSSLYYQLRRLGPFGTNNLQPNFEIRPDVVNGVFQMGKTNQHLRFKACGKNSKLNVVAFKQGPMANTLKAMPYQVNVVGSIGLNVWRNRKTFQLVAKDIMVTGIRVIDRRSRYLTQNMFRPSTVYVFFHSDLAKLIHGYLNNGSKFKLAKNLSPRDQFDNIILVDCPDNIKQFVSLIKKLNVHQLTLYLYRKRPAINYGMPTKDQYIRLFKFECTHQDVDVRHQSKLLASYLQVPYDILIFMIKVFYELHFISIKNGIMNPIKNPQKRSLQNAPAYRSRLDEIDVEKRLLGVSSSQLIHYVCQLITD</sequence>
<dbReference type="GO" id="GO:0006310">
    <property type="term" value="P:DNA recombination"/>
    <property type="evidence" value="ECO:0007669"/>
    <property type="project" value="InterPro"/>
</dbReference>
<evidence type="ECO:0000259" key="9">
    <source>
        <dbReference type="Pfam" id="PF17768"/>
    </source>
</evidence>
<dbReference type="AlphaFoldDB" id="A0A4P6ZK97"/>
<dbReference type="InterPro" id="IPR001667">
    <property type="entry name" value="DDH_dom"/>
</dbReference>
<evidence type="ECO:0000313" key="11">
    <source>
        <dbReference type="Proteomes" id="UP000294321"/>
    </source>
</evidence>
<gene>
    <name evidence="10" type="primary">recJ</name>
    <name evidence="10" type="ORF">ELX58_01960</name>
</gene>
<dbReference type="Pfam" id="PF01368">
    <property type="entry name" value="DHH"/>
    <property type="match status" value="1"/>
</dbReference>
<dbReference type="KEGG" id="lji:ELX58_01960"/>
<evidence type="ECO:0000256" key="4">
    <source>
        <dbReference type="ARBA" id="ARBA00022801"/>
    </source>
</evidence>
<dbReference type="EMBL" id="CP034726">
    <property type="protein sequence ID" value="QBP17937.1"/>
    <property type="molecule type" value="Genomic_DNA"/>
</dbReference>
<dbReference type="Gene3D" id="3.90.1640.30">
    <property type="match status" value="1"/>
</dbReference>
<keyword evidence="4" id="KW-0378">Hydrolase</keyword>
<keyword evidence="3" id="KW-0540">Nuclease</keyword>
<evidence type="ECO:0000259" key="6">
    <source>
        <dbReference type="Pfam" id="PF01368"/>
    </source>
</evidence>
<dbReference type="SUPFAM" id="SSF64182">
    <property type="entry name" value="DHH phosphoesterases"/>
    <property type="match status" value="1"/>
</dbReference>
<proteinExistence type="inferred from homology"/>
<dbReference type="Proteomes" id="UP000294321">
    <property type="component" value="Chromosome"/>
</dbReference>
<dbReference type="RefSeq" id="WP_133441482.1">
    <property type="nucleotide sequence ID" value="NZ_CP034726.1"/>
</dbReference>
<dbReference type="GO" id="GO:0008409">
    <property type="term" value="F:5'-3' exonuclease activity"/>
    <property type="evidence" value="ECO:0007669"/>
    <property type="project" value="InterPro"/>
</dbReference>
<feature type="domain" description="Single-stranded-DNA-specific exonuclease RecJ C-terminal" evidence="8">
    <location>
        <begin position="570"/>
        <end position="763"/>
    </location>
</feature>
<evidence type="ECO:0000313" key="10">
    <source>
        <dbReference type="EMBL" id="QBP17937.1"/>
    </source>
</evidence>
<name>A0A4P6ZK97_9LACO</name>